<sequence>MLLYVRSKTQAYLYIIRTFHIGKRGVFSLKVVALITQY</sequence>
<protein>
    <submittedName>
        <fullName evidence="1">Uncharacterized protein</fullName>
    </submittedName>
</protein>
<comment type="caution">
    <text evidence="1">The sequence shown here is derived from an EMBL/GenBank/DDBJ whole genome shotgun (WGS) entry which is preliminary data.</text>
</comment>
<evidence type="ECO:0000313" key="1">
    <source>
        <dbReference type="EMBL" id="MDR7089750.1"/>
    </source>
</evidence>
<proteinExistence type="predicted"/>
<keyword evidence="2" id="KW-1185">Reference proteome</keyword>
<accession>A0ABU1UX75</accession>
<evidence type="ECO:0000313" key="2">
    <source>
        <dbReference type="Proteomes" id="UP001253595"/>
    </source>
</evidence>
<organism evidence="1 2">
    <name type="scientific">Cellvibrio fibrivorans</name>
    <dbReference type="NCBI Taxonomy" id="126350"/>
    <lineage>
        <taxon>Bacteria</taxon>
        <taxon>Pseudomonadati</taxon>
        <taxon>Pseudomonadota</taxon>
        <taxon>Gammaproteobacteria</taxon>
        <taxon>Cellvibrionales</taxon>
        <taxon>Cellvibrionaceae</taxon>
        <taxon>Cellvibrio</taxon>
    </lineage>
</organism>
<reference evidence="1 2" key="1">
    <citation type="submission" date="2023-07" db="EMBL/GenBank/DDBJ databases">
        <title>Sorghum-associated microbial communities from plants grown in Nebraska, USA.</title>
        <authorList>
            <person name="Schachtman D."/>
        </authorList>
    </citation>
    <scope>NUCLEOTIDE SEQUENCE [LARGE SCALE GENOMIC DNA]</scope>
    <source>
        <strain evidence="1 2">BE190</strain>
    </source>
</reference>
<dbReference type="EMBL" id="JAVDVX010000003">
    <property type="protein sequence ID" value="MDR7089750.1"/>
    <property type="molecule type" value="Genomic_DNA"/>
</dbReference>
<name>A0ABU1UX75_9GAMM</name>
<gene>
    <name evidence="1" type="ORF">J2X05_001772</name>
</gene>
<dbReference type="Proteomes" id="UP001253595">
    <property type="component" value="Unassembled WGS sequence"/>
</dbReference>